<gene>
    <name evidence="2" type="ORF">ACFQZQ_13885</name>
</gene>
<dbReference type="InterPro" id="IPR007899">
    <property type="entry name" value="CHAD_dom"/>
</dbReference>
<dbReference type="PANTHER" id="PTHR39339">
    <property type="entry name" value="SLR1444 PROTEIN"/>
    <property type="match status" value="1"/>
</dbReference>
<dbReference type="SMART" id="SM00880">
    <property type="entry name" value="CHAD"/>
    <property type="match status" value="1"/>
</dbReference>
<dbReference type="Gene3D" id="1.40.20.10">
    <property type="entry name" value="CHAD domain"/>
    <property type="match status" value="1"/>
</dbReference>
<evidence type="ECO:0000313" key="3">
    <source>
        <dbReference type="Proteomes" id="UP001597090"/>
    </source>
</evidence>
<comment type="caution">
    <text evidence="2">The sequence shown here is derived from an EMBL/GenBank/DDBJ whole genome shotgun (WGS) entry which is preliminary data.</text>
</comment>
<dbReference type="EMBL" id="JBHTIH010000008">
    <property type="protein sequence ID" value="MFD0740370.1"/>
    <property type="molecule type" value="Genomic_DNA"/>
</dbReference>
<reference evidence="3" key="1">
    <citation type="journal article" date="2019" name="Int. J. Syst. Evol. Microbiol.">
        <title>The Global Catalogue of Microorganisms (GCM) 10K type strain sequencing project: providing services to taxonomists for standard genome sequencing and annotation.</title>
        <authorList>
            <consortium name="The Broad Institute Genomics Platform"/>
            <consortium name="The Broad Institute Genome Sequencing Center for Infectious Disease"/>
            <person name="Wu L."/>
            <person name="Ma J."/>
        </authorList>
    </citation>
    <scope>NUCLEOTIDE SEQUENCE [LARGE SCALE GENOMIC DNA]</scope>
    <source>
        <strain evidence="3">CCUG 55491</strain>
    </source>
</reference>
<keyword evidence="3" id="KW-1185">Reference proteome</keyword>
<proteinExistence type="predicted"/>
<dbReference type="InterPro" id="IPR038186">
    <property type="entry name" value="CHAD_dom_sf"/>
</dbReference>
<dbReference type="PANTHER" id="PTHR39339:SF1">
    <property type="entry name" value="CHAD DOMAIN-CONTAINING PROTEIN"/>
    <property type="match status" value="1"/>
</dbReference>
<protein>
    <submittedName>
        <fullName evidence="2">CHAD domain-containing protein</fullName>
    </submittedName>
</protein>
<name>A0ABW2YPK3_9GAMM</name>
<dbReference type="RefSeq" id="WP_386813522.1">
    <property type="nucleotide sequence ID" value="NZ_JBHTIH010000008.1"/>
</dbReference>
<evidence type="ECO:0000259" key="1">
    <source>
        <dbReference type="PROSITE" id="PS51708"/>
    </source>
</evidence>
<sequence length="325" mass="35353">MLFAADYSRWACAGASSVARSTVHRRRSKRRYGEAAKPASLAPPFSPDAMATAVAETDVAAGAALRAYAEAELGRAIECLGWTGARVHTGVHQARKSMRRVRATLDLGGAALRPGSGVLERELRAVIRQLSAARDAQALVETLDRLIGASAKEDERKLLRRARRAAARGRVAAIGSALARDPGFGEKRALLQFLRTLMADLPWARVAMAQARRAIASSAQAVEKAAARARSTGRDNDWHRWRRRARRLSQQQRALTVIGEPAPRQRTDKQLAVLLGEAQDYSLLRDHCGDDALFGKRDSSALCRLAEAGARRVRRKIEKAAAKGA</sequence>
<dbReference type="Pfam" id="PF05235">
    <property type="entry name" value="CHAD"/>
    <property type="match status" value="1"/>
</dbReference>
<feature type="domain" description="CHAD" evidence="1">
    <location>
        <begin position="58"/>
        <end position="325"/>
    </location>
</feature>
<dbReference type="PROSITE" id="PS51708">
    <property type="entry name" value="CHAD"/>
    <property type="match status" value="1"/>
</dbReference>
<accession>A0ABW2YPK3</accession>
<evidence type="ECO:0000313" key="2">
    <source>
        <dbReference type="EMBL" id="MFD0740370.1"/>
    </source>
</evidence>
<organism evidence="2 3">
    <name type="scientific">Lysobacter koreensis</name>
    <dbReference type="NCBI Taxonomy" id="266122"/>
    <lineage>
        <taxon>Bacteria</taxon>
        <taxon>Pseudomonadati</taxon>
        <taxon>Pseudomonadota</taxon>
        <taxon>Gammaproteobacteria</taxon>
        <taxon>Lysobacterales</taxon>
        <taxon>Lysobacteraceae</taxon>
        <taxon>Lysobacter</taxon>
    </lineage>
</organism>
<dbReference type="Proteomes" id="UP001597090">
    <property type="component" value="Unassembled WGS sequence"/>
</dbReference>